<dbReference type="EMBL" id="QZXA01000009">
    <property type="protein sequence ID" value="RJT31126.1"/>
    <property type="molecule type" value="Genomic_DNA"/>
</dbReference>
<reference evidence="1 2" key="1">
    <citation type="submission" date="2018-09" db="EMBL/GenBank/DDBJ databases">
        <title>Mesorhizobium carmichaelinearum sp. nov. isolated from Carmichaelinea spp. root nodules in New Zealand.</title>
        <authorList>
            <person name="De Meyer S.E."/>
        </authorList>
    </citation>
    <scope>NUCLEOTIDE SEQUENCE [LARGE SCALE GENOMIC DNA]</scope>
    <source>
        <strain evidence="1 2">LMG 28313</strain>
    </source>
</reference>
<keyword evidence="2" id="KW-1185">Reference proteome</keyword>
<organism evidence="1 2">
    <name type="scientific">Mesorhizobium jarvisii</name>
    <dbReference type="NCBI Taxonomy" id="1777867"/>
    <lineage>
        <taxon>Bacteria</taxon>
        <taxon>Pseudomonadati</taxon>
        <taxon>Pseudomonadota</taxon>
        <taxon>Alphaproteobacteria</taxon>
        <taxon>Hyphomicrobiales</taxon>
        <taxon>Phyllobacteriaceae</taxon>
        <taxon>Mesorhizobium</taxon>
    </lineage>
</organism>
<evidence type="ECO:0000313" key="2">
    <source>
        <dbReference type="Proteomes" id="UP000275530"/>
    </source>
</evidence>
<gene>
    <name evidence="1" type="ORF">D3242_22980</name>
</gene>
<proteinExistence type="predicted"/>
<protein>
    <submittedName>
        <fullName evidence="1">Uncharacterized protein</fullName>
    </submittedName>
</protein>
<comment type="caution">
    <text evidence="1">The sequence shown here is derived from an EMBL/GenBank/DDBJ whole genome shotgun (WGS) entry which is preliminary data.</text>
</comment>
<dbReference type="AlphaFoldDB" id="A0A6M7TK94"/>
<dbReference type="Proteomes" id="UP000275530">
    <property type="component" value="Unassembled WGS sequence"/>
</dbReference>
<accession>A0A6M7TK94</accession>
<sequence>MASDRLLVRSAYQRGWQIVDGSAIVETFETKEDAFQCLVDRGARVHLSWKRTVIAGAEVPYDFCAEFQSKYAGRIRKELHGPGVGKWFWFSGSSSGSVDTKDEAVFGVERAYTRKIAGADLPR</sequence>
<name>A0A6M7TK94_9HYPH</name>
<evidence type="ECO:0000313" key="1">
    <source>
        <dbReference type="EMBL" id="RJT31126.1"/>
    </source>
</evidence>